<organism evidence="1">
    <name type="scientific">marine sediment metagenome</name>
    <dbReference type="NCBI Taxonomy" id="412755"/>
    <lineage>
        <taxon>unclassified sequences</taxon>
        <taxon>metagenomes</taxon>
        <taxon>ecological metagenomes</taxon>
    </lineage>
</organism>
<dbReference type="EMBL" id="LAZR01008020">
    <property type="protein sequence ID" value="KKM81440.1"/>
    <property type="molecule type" value="Genomic_DNA"/>
</dbReference>
<evidence type="ECO:0000313" key="1">
    <source>
        <dbReference type="EMBL" id="KKM81440.1"/>
    </source>
</evidence>
<proteinExistence type="predicted"/>
<accession>A0A0F9MXT4</accession>
<dbReference type="AlphaFoldDB" id="A0A0F9MXT4"/>
<sequence length="72" mass="8541">MNWKELYCAIFGHDYQMFHEIREGDKLLQRTDTCERCGMSKVNNQGYQQKTWASPLGCSLKQSLLRENLRQL</sequence>
<name>A0A0F9MXT4_9ZZZZ</name>
<gene>
    <name evidence="1" type="ORF">LCGC14_1329790</name>
</gene>
<comment type="caution">
    <text evidence="1">The sequence shown here is derived from an EMBL/GenBank/DDBJ whole genome shotgun (WGS) entry which is preliminary data.</text>
</comment>
<reference evidence="1" key="1">
    <citation type="journal article" date="2015" name="Nature">
        <title>Complex archaea that bridge the gap between prokaryotes and eukaryotes.</title>
        <authorList>
            <person name="Spang A."/>
            <person name="Saw J.H."/>
            <person name="Jorgensen S.L."/>
            <person name="Zaremba-Niedzwiedzka K."/>
            <person name="Martijn J."/>
            <person name="Lind A.E."/>
            <person name="van Eijk R."/>
            <person name="Schleper C."/>
            <person name="Guy L."/>
            <person name="Ettema T.J."/>
        </authorList>
    </citation>
    <scope>NUCLEOTIDE SEQUENCE</scope>
</reference>
<protein>
    <submittedName>
        <fullName evidence="1">Uncharacterized protein</fullName>
    </submittedName>
</protein>